<evidence type="ECO:0000259" key="1">
    <source>
        <dbReference type="Pfam" id="PF17667"/>
    </source>
</evidence>
<gene>
    <name evidence="2" type="ORF">EJ02DRAFT_471503</name>
</gene>
<reference evidence="2" key="1">
    <citation type="journal article" date="2020" name="Stud. Mycol.">
        <title>101 Dothideomycetes genomes: a test case for predicting lifestyles and emergence of pathogens.</title>
        <authorList>
            <person name="Haridas S."/>
            <person name="Albert R."/>
            <person name="Binder M."/>
            <person name="Bloem J."/>
            <person name="Labutti K."/>
            <person name="Salamov A."/>
            <person name="Andreopoulos B."/>
            <person name="Baker S."/>
            <person name="Barry K."/>
            <person name="Bills G."/>
            <person name="Bluhm B."/>
            <person name="Cannon C."/>
            <person name="Castanera R."/>
            <person name="Culley D."/>
            <person name="Daum C."/>
            <person name="Ezra D."/>
            <person name="Gonzalez J."/>
            <person name="Henrissat B."/>
            <person name="Kuo A."/>
            <person name="Liang C."/>
            <person name="Lipzen A."/>
            <person name="Lutzoni F."/>
            <person name="Magnuson J."/>
            <person name="Mondo S."/>
            <person name="Nolan M."/>
            <person name="Ohm R."/>
            <person name="Pangilinan J."/>
            <person name="Park H.-J."/>
            <person name="Ramirez L."/>
            <person name="Alfaro M."/>
            <person name="Sun H."/>
            <person name="Tritt A."/>
            <person name="Yoshinaga Y."/>
            <person name="Zwiers L.-H."/>
            <person name="Turgeon B."/>
            <person name="Goodwin S."/>
            <person name="Spatafora J."/>
            <person name="Crous P."/>
            <person name="Grigoriev I."/>
        </authorList>
    </citation>
    <scope>NUCLEOTIDE SEQUENCE</scope>
    <source>
        <strain evidence="2">CBS 161.51</strain>
    </source>
</reference>
<dbReference type="PANTHER" id="PTHR38248:SF2">
    <property type="entry name" value="FUNK1 11"/>
    <property type="match status" value="1"/>
</dbReference>
<dbReference type="EMBL" id="ML976330">
    <property type="protein sequence ID" value="KAF1934995.1"/>
    <property type="molecule type" value="Genomic_DNA"/>
</dbReference>
<evidence type="ECO:0000313" key="2">
    <source>
        <dbReference type="EMBL" id="KAF1934995.1"/>
    </source>
</evidence>
<dbReference type="InterPro" id="IPR040976">
    <property type="entry name" value="Pkinase_fungal"/>
</dbReference>
<organism evidence="2 3">
    <name type="scientific">Clathrospora elynae</name>
    <dbReference type="NCBI Taxonomy" id="706981"/>
    <lineage>
        <taxon>Eukaryota</taxon>
        <taxon>Fungi</taxon>
        <taxon>Dikarya</taxon>
        <taxon>Ascomycota</taxon>
        <taxon>Pezizomycotina</taxon>
        <taxon>Dothideomycetes</taxon>
        <taxon>Pleosporomycetidae</taxon>
        <taxon>Pleosporales</taxon>
        <taxon>Diademaceae</taxon>
        <taxon>Clathrospora</taxon>
    </lineage>
</organism>
<keyword evidence="3" id="KW-1185">Reference proteome</keyword>
<dbReference type="Proteomes" id="UP000800038">
    <property type="component" value="Unassembled WGS sequence"/>
</dbReference>
<dbReference type="OrthoDB" id="3694016at2759"/>
<evidence type="ECO:0000313" key="3">
    <source>
        <dbReference type="Proteomes" id="UP000800038"/>
    </source>
</evidence>
<protein>
    <recommendedName>
        <fullName evidence="1">Fungal-type protein kinase domain-containing protein</fullName>
    </recommendedName>
</protein>
<accession>A0A6A5S2V4</accession>
<feature type="domain" description="Fungal-type protein kinase" evidence="1">
    <location>
        <begin position="19"/>
        <end position="125"/>
    </location>
</feature>
<name>A0A6A5S2V4_9PLEO</name>
<sequence length="126" mass="14476">MRERCSPLNKPDGLFLASPFINNKQLGFDLTIVAVGDKRYIEIERESGKERLVINSVIKRVPCVAGQATTCWKVYQEGDPHTLLVVKNSWQYLERKEESELLRKATEKRVKNVARYFHHETVCVGG</sequence>
<dbReference type="AlphaFoldDB" id="A0A6A5S2V4"/>
<dbReference type="Pfam" id="PF17667">
    <property type="entry name" value="Pkinase_fungal"/>
    <property type="match status" value="1"/>
</dbReference>
<dbReference type="PANTHER" id="PTHR38248">
    <property type="entry name" value="FUNK1 6"/>
    <property type="match status" value="1"/>
</dbReference>
<proteinExistence type="predicted"/>